<name>F0H9H8_9BACT</name>
<protein>
    <submittedName>
        <fullName evidence="1">Uncharacterized protein</fullName>
    </submittedName>
</protein>
<dbReference type="Proteomes" id="UP000003155">
    <property type="component" value="Unassembled WGS sequence"/>
</dbReference>
<evidence type="ECO:0000313" key="2">
    <source>
        <dbReference type="Proteomes" id="UP000003155"/>
    </source>
</evidence>
<proteinExistence type="predicted"/>
<keyword evidence="2" id="KW-1185">Reference proteome</keyword>
<reference evidence="1 2" key="1">
    <citation type="submission" date="2011-02" db="EMBL/GenBank/DDBJ databases">
        <authorList>
            <person name="Durkin A.S."/>
            <person name="Madupu R."/>
            <person name="Torralba M."/>
            <person name="Gillis M."/>
            <person name="Methe B."/>
            <person name="Sutton G."/>
            <person name="Nelson K.E."/>
        </authorList>
    </citation>
    <scope>NUCLEOTIDE SEQUENCE [LARGE SCALE GENOMIC DNA]</scope>
    <source>
        <strain evidence="1 2">CRIS 18C-A</strain>
    </source>
</reference>
<evidence type="ECO:0000313" key="1">
    <source>
        <dbReference type="EMBL" id="EGC85585.1"/>
    </source>
</evidence>
<organism evidence="1 2">
    <name type="scientific">Prevotella denticola CRIS 18C-A</name>
    <dbReference type="NCBI Taxonomy" id="944557"/>
    <lineage>
        <taxon>Bacteria</taxon>
        <taxon>Pseudomonadati</taxon>
        <taxon>Bacteroidota</taxon>
        <taxon>Bacteroidia</taxon>
        <taxon>Bacteroidales</taxon>
        <taxon>Prevotellaceae</taxon>
        <taxon>Prevotella</taxon>
    </lineage>
</organism>
<accession>F0H9H8</accession>
<dbReference type="AlphaFoldDB" id="F0H9H8"/>
<comment type="caution">
    <text evidence="1">The sequence shown here is derived from an EMBL/GenBank/DDBJ whole genome shotgun (WGS) entry which is preliminary data.</text>
</comment>
<dbReference type="EMBL" id="AEXO01000098">
    <property type="protein sequence ID" value="EGC85585.1"/>
    <property type="molecule type" value="Genomic_DNA"/>
</dbReference>
<gene>
    <name evidence="1" type="ORF">HMPREF9303_0928</name>
</gene>
<sequence>MVNLLLIASTVFRVGLVLPVKILLREADEIPMKSEKVCWVMC</sequence>